<comment type="caution">
    <text evidence="3">The sequence shown here is derived from an EMBL/GenBank/DDBJ whole genome shotgun (WGS) entry which is preliminary data.</text>
</comment>
<reference evidence="3 4" key="1">
    <citation type="submission" date="2013-01" db="EMBL/GenBank/DDBJ databases">
        <authorList>
            <person name="Harkins D.M."/>
            <person name="Durkin A.S."/>
            <person name="Brinkac L.M."/>
            <person name="Haft D.H."/>
            <person name="Selengut J.D."/>
            <person name="Sanka R."/>
            <person name="DePew J."/>
            <person name="Purushe J."/>
            <person name="Galloway R.L."/>
            <person name="Vinetz J.M."/>
            <person name="Sutton G.G."/>
            <person name="Nierman W.C."/>
            <person name="Fouts D.E."/>
        </authorList>
    </citation>
    <scope>NUCLEOTIDE SEQUENCE [LARGE SCALE GENOMIC DNA]</scope>
    <source>
        <strain evidence="3 4">79601</strain>
    </source>
</reference>
<evidence type="ECO:0000256" key="1">
    <source>
        <dbReference type="SAM" id="Coils"/>
    </source>
</evidence>
<evidence type="ECO:0000313" key="4">
    <source>
        <dbReference type="Proteomes" id="UP000011988"/>
    </source>
</evidence>
<evidence type="ECO:0000256" key="2">
    <source>
        <dbReference type="SAM" id="Phobius"/>
    </source>
</evidence>
<proteinExistence type="predicted"/>
<feature type="coiled-coil region" evidence="1">
    <location>
        <begin position="124"/>
        <end position="151"/>
    </location>
</feature>
<dbReference type="OrthoDB" id="1443905at2"/>
<protein>
    <submittedName>
        <fullName evidence="3">Uncharacterized protein</fullName>
    </submittedName>
</protein>
<evidence type="ECO:0000313" key="3">
    <source>
        <dbReference type="EMBL" id="EMJ95441.1"/>
    </source>
</evidence>
<keyword evidence="2" id="KW-1133">Transmembrane helix</keyword>
<keyword evidence="2" id="KW-0812">Transmembrane</keyword>
<feature type="transmembrane region" description="Helical" evidence="2">
    <location>
        <begin position="29"/>
        <end position="49"/>
    </location>
</feature>
<dbReference type="Proteomes" id="UP000011988">
    <property type="component" value="Unassembled WGS sequence"/>
</dbReference>
<organism evidence="3 4">
    <name type="scientific">Leptospira alstonii serovar Sichuan str. 79601</name>
    <dbReference type="NCBI Taxonomy" id="1218565"/>
    <lineage>
        <taxon>Bacteria</taxon>
        <taxon>Pseudomonadati</taxon>
        <taxon>Spirochaetota</taxon>
        <taxon>Spirochaetia</taxon>
        <taxon>Leptospirales</taxon>
        <taxon>Leptospiraceae</taxon>
        <taxon>Leptospira</taxon>
    </lineage>
</organism>
<dbReference type="EMBL" id="ANIK01000035">
    <property type="protein sequence ID" value="EMJ95441.1"/>
    <property type="molecule type" value="Genomic_DNA"/>
</dbReference>
<gene>
    <name evidence="3" type="ORF">LEP1GSC194_3565</name>
</gene>
<sequence length="325" mass="37883">MNTEINETVEKSLWDQMKSSLNERVGSPFYFSFTISFLMWNWDIFYILFFESYSYEKFRISLTDYDFTIWKATGTASIYTLIYTIPNLISDNVSFRFKIFNENNKNKYQEKNLFLDSVTGDKIKHSYQDSISKLNKKIEHLNSELDKIHDYYHNYMTSYFLKDNNLTDAKLSLEMCWKNQSYSLNDIGKSVGLFNISSNGKELILTNSPNFNTSGGLHEKGIILAVYEKEVLIAKKGTIPLEFFKNSISNYEELLNQVQNTTFGIEIYLRNDPGMMTAHFNMSTTRNELSRKYNGDYTLIGTALKIGVTLNFQDKSTVPMLFFKN</sequence>
<dbReference type="PATRIC" id="fig|1218565.3.peg.1913"/>
<dbReference type="AlphaFoldDB" id="M6CY79"/>
<keyword evidence="2" id="KW-0472">Membrane</keyword>
<accession>M6CY79</accession>
<keyword evidence="1" id="KW-0175">Coiled coil</keyword>
<name>M6CY79_9LEPT</name>